<dbReference type="InterPro" id="IPR022651">
    <property type="entry name" value="S_layer_C"/>
</dbReference>
<gene>
    <name evidence="2" type="ORF">IHE51_00645</name>
</gene>
<dbReference type="Proteomes" id="UP000718571">
    <property type="component" value="Unassembled WGS sequence"/>
</dbReference>
<sequence>MRGEIIRRVRSDLFYNDTALVEDQSKIRRLIDKKAIGILDALSNKPLDMQHIIRQAKIKKKEAESLVNLMIDEGILREVRSGSKGTLYEKVVGSLAFDVNPTLRSSSLMNIADMDSNVKRFYNTFIDNGTFNGLICVGSSDPHGEYKAIAKDTNYAVYLGMFLGRYVSLPKNFPIVLDTDVISRNLFKNDLILVGGPVTNLVTRDINNFLPVKFFKEEGWMLKYRDSIYGNENEGIIERIRNPYDKSKVIILISGIKNKGTLAAVLAATKFAPSIFKNYQGEQTWYNIIRGYDISGKGGIDVVESVYQ</sequence>
<evidence type="ECO:0000259" key="1">
    <source>
        <dbReference type="Pfam" id="PF05124"/>
    </source>
</evidence>
<protein>
    <recommendedName>
        <fullName evidence="1">S-layer protein outer domain-containing protein</fullName>
    </recommendedName>
</protein>
<organism evidence="2 3">
    <name type="scientific">Candidatus Acidifodinimicrobium mancum</name>
    <dbReference type="NCBI Taxonomy" id="2898728"/>
    <lineage>
        <taxon>Archaea</taxon>
        <taxon>Candidatus Parvarchaeota</taxon>
        <taxon>Candidatus Acidifodinimicrobiaceae</taxon>
        <taxon>Candidatus Acidifodinimicrobium</taxon>
    </lineage>
</organism>
<comment type="caution">
    <text evidence="2">The sequence shown here is derived from an EMBL/GenBank/DDBJ whole genome shotgun (WGS) entry which is preliminary data.</text>
</comment>
<proteinExistence type="predicted"/>
<name>A0A8T3UR15_9ARCH</name>
<evidence type="ECO:0000313" key="3">
    <source>
        <dbReference type="Proteomes" id="UP000718571"/>
    </source>
</evidence>
<feature type="domain" description="S-layer protein outer" evidence="1">
    <location>
        <begin position="175"/>
        <end position="267"/>
    </location>
</feature>
<evidence type="ECO:0000313" key="2">
    <source>
        <dbReference type="EMBL" id="MBE5728352.1"/>
    </source>
</evidence>
<accession>A0A8T3UR15</accession>
<reference evidence="2 3" key="1">
    <citation type="submission" date="2020-09" db="EMBL/GenBank/DDBJ databases">
        <title>Genomic characterization of a novel Parvarchaeota family in acid mine drainage sediments.</title>
        <authorList>
            <person name="Luo Z.-H."/>
        </authorList>
    </citation>
    <scope>NUCLEOTIDE SEQUENCE [LARGE SCALE GENOMIC DNA]</scope>
    <source>
        <strain evidence="2">MAS1_bins.189</strain>
    </source>
</reference>
<dbReference type="Pfam" id="PF05124">
    <property type="entry name" value="S_layer_C"/>
    <property type="match status" value="1"/>
</dbReference>
<dbReference type="AlphaFoldDB" id="A0A8T3UR15"/>
<dbReference type="EMBL" id="JADFAR010000007">
    <property type="protein sequence ID" value="MBE5728352.1"/>
    <property type="molecule type" value="Genomic_DNA"/>
</dbReference>